<dbReference type="Proteomes" id="UP000608522">
    <property type="component" value="Unassembled WGS sequence"/>
</dbReference>
<evidence type="ECO:0000259" key="1">
    <source>
        <dbReference type="Pfam" id="PF19054"/>
    </source>
</evidence>
<keyword evidence="3" id="KW-1185">Reference proteome</keyword>
<feature type="domain" description="DUF5753" evidence="1">
    <location>
        <begin position="135"/>
        <end position="310"/>
    </location>
</feature>
<dbReference type="CDD" id="cd00093">
    <property type="entry name" value="HTH_XRE"/>
    <property type="match status" value="1"/>
</dbReference>
<dbReference type="InterPro" id="IPR043917">
    <property type="entry name" value="DUF5753"/>
</dbReference>
<dbReference type="EMBL" id="BNED01000005">
    <property type="protein sequence ID" value="GHI78906.1"/>
    <property type="molecule type" value="Genomic_DNA"/>
</dbReference>
<gene>
    <name evidence="2" type="ORF">Sspor_44670</name>
</gene>
<dbReference type="Pfam" id="PF19054">
    <property type="entry name" value="DUF5753"/>
    <property type="match status" value="1"/>
</dbReference>
<reference evidence="3" key="1">
    <citation type="submission" date="2023-07" db="EMBL/GenBank/DDBJ databases">
        <title>Whole genome shotgun sequence of Streptomyces spororaveus NBRC 15456.</title>
        <authorList>
            <person name="Komaki H."/>
            <person name="Tamura T."/>
        </authorList>
    </citation>
    <scope>NUCLEOTIDE SEQUENCE [LARGE SCALE GENOMIC DNA]</scope>
    <source>
        <strain evidence="3">NBRC 15456</strain>
    </source>
</reference>
<dbReference type="Pfam" id="PF13560">
    <property type="entry name" value="HTH_31"/>
    <property type="match status" value="1"/>
</dbReference>
<protein>
    <submittedName>
        <fullName evidence="2">Transcriptional regulator</fullName>
    </submittedName>
</protein>
<sequence length="323" mass="36682">MCLPFRSDAECDEQVTGWRRAAYRGKGFQSTVRSVEGGPIVAARKDIDGSASVPAFYGTELRWRREAAGLTLQQAVEGSFYGASYLSEIERAQRRMPADLARHVDQVMRTDGFFERRCEDVRKARKGAHAEYFAPVAEAETRARTIEEWNSTLIPGLLQTEPYARAVIRSTHSLDLKEEVDAKVSQRLGRAKLFDDPKRPEYWVILHESVLREPFLPPAQMAEQLDRIAALADRSRIVPQLLLWNAPTRPFMGLSLLFMEFDDEPPLMYTEGPYHGHTVDDPALVKQYRKAYDRLRAAALPPEASLAMIEAIAEDYRNGKQPR</sequence>
<accession>A0ABQ3TEQ9</accession>
<dbReference type="InterPro" id="IPR001387">
    <property type="entry name" value="Cro/C1-type_HTH"/>
</dbReference>
<evidence type="ECO:0000313" key="3">
    <source>
        <dbReference type="Proteomes" id="UP000608522"/>
    </source>
</evidence>
<organism evidence="2 3">
    <name type="scientific">Streptomyces spororaveus</name>
    <dbReference type="NCBI Taxonomy" id="284039"/>
    <lineage>
        <taxon>Bacteria</taxon>
        <taxon>Bacillati</taxon>
        <taxon>Actinomycetota</taxon>
        <taxon>Actinomycetes</taxon>
        <taxon>Kitasatosporales</taxon>
        <taxon>Streptomycetaceae</taxon>
        <taxon>Streptomyces</taxon>
    </lineage>
</organism>
<name>A0ABQ3TEQ9_9ACTN</name>
<proteinExistence type="predicted"/>
<comment type="caution">
    <text evidence="2">The sequence shown here is derived from an EMBL/GenBank/DDBJ whole genome shotgun (WGS) entry which is preliminary data.</text>
</comment>
<evidence type="ECO:0000313" key="2">
    <source>
        <dbReference type="EMBL" id="GHI78906.1"/>
    </source>
</evidence>